<feature type="compositionally biased region" description="Polar residues" evidence="22">
    <location>
        <begin position="858"/>
        <end position="877"/>
    </location>
</feature>
<evidence type="ECO:0000256" key="14">
    <source>
        <dbReference type="ARBA" id="ARBA00022908"/>
    </source>
</evidence>
<keyword evidence="19" id="KW-0233">DNA recombination</keyword>
<evidence type="ECO:0000256" key="3">
    <source>
        <dbReference type="ARBA" id="ARBA00022612"/>
    </source>
</evidence>
<keyword evidence="3" id="KW-1188">Viral release from host cell</keyword>
<evidence type="ECO:0000313" key="24">
    <source>
        <dbReference type="EMBL" id="KJX96368.1"/>
    </source>
</evidence>
<name>A0A0F4GGG2_9PEZI</name>
<evidence type="ECO:0000256" key="16">
    <source>
        <dbReference type="ARBA" id="ARBA00022932"/>
    </source>
</evidence>
<evidence type="ECO:0000256" key="4">
    <source>
        <dbReference type="ARBA" id="ARBA00022670"/>
    </source>
</evidence>
<evidence type="ECO:0000256" key="20">
    <source>
        <dbReference type="ARBA" id="ARBA00048173"/>
    </source>
</evidence>
<dbReference type="InterPro" id="IPR001584">
    <property type="entry name" value="Integrase_cat-core"/>
</dbReference>
<dbReference type="GO" id="GO:0008233">
    <property type="term" value="F:peptidase activity"/>
    <property type="evidence" value="ECO:0007669"/>
    <property type="project" value="UniProtKB-KW"/>
</dbReference>
<evidence type="ECO:0000256" key="17">
    <source>
        <dbReference type="ARBA" id="ARBA00023113"/>
    </source>
</evidence>
<accession>A0A0F4GGG2</accession>
<keyword evidence="12" id="KW-0460">Magnesium</keyword>
<gene>
    <name evidence="24" type="ORF">TI39_contig644g00003</name>
</gene>
<dbReference type="Gene3D" id="3.30.420.10">
    <property type="entry name" value="Ribonuclease H-like superfamily/Ribonuclease H"/>
    <property type="match status" value="1"/>
</dbReference>
<organism evidence="24 25">
    <name type="scientific">Zymoseptoria brevis</name>
    <dbReference type="NCBI Taxonomy" id="1047168"/>
    <lineage>
        <taxon>Eukaryota</taxon>
        <taxon>Fungi</taxon>
        <taxon>Dikarya</taxon>
        <taxon>Ascomycota</taxon>
        <taxon>Pezizomycotina</taxon>
        <taxon>Dothideomycetes</taxon>
        <taxon>Dothideomycetidae</taxon>
        <taxon>Mycosphaerellales</taxon>
        <taxon>Mycosphaerellaceae</taxon>
        <taxon>Zymoseptoria</taxon>
    </lineage>
</organism>
<evidence type="ECO:0000256" key="1">
    <source>
        <dbReference type="ARBA" id="ARBA00002180"/>
    </source>
</evidence>
<feature type="compositionally biased region" description="Basic and acidic residues" evidence="22">
    <location>
        <begin position="878"/>
        <end position="887"/>
    </location>
</feature>
<evidence type="ECO:0000256" key="6">
    <source>
        <dbReference type="ARBA" id="ARBA00022722"/>
    </source>
</evidence>
<feature type="compositionally biased region" description="Low complexity" evidence="22">
    <location>
        <begin position="327"/>
        <end position="346"/>
    </location>
</feature>
<dbReference type="InterPro" id="IPR054722">
    <property type="entry name" value="PolX-like_BBD"/>
</dbReference>
<dbReference type="InterPro" id="IPR039537">
    <property type="entry name" value="Retrotran_Ty1/copia-like"/>
</dbReference>
<evidence type="ECO:0000256" key="2">
    <source>
        <dbReference type="ARBA" id="ARBA00022578"/>
    </source>
</evidence>
<dbReference type="Proteomes" id="UP000033647">
    <property type="component" value="Unassembled WGS sequence"/>
</dbReference>
<keyword evidence="5" id="KW-0548">Nucleotidyltransferase</keyword>
<dbReference type="OrthoDB" id="3782245at2759"/>
<keyword evidence="17" id="KW-0917">Virion maturation</keyword>
<dbReference type="GO" id="GO:0003964">
    <property type="term" value="F:RNA-directed DNA polymerase activity"/>
    <property type="evidence" value="ECO:0007669"/>
    <property type="project" value="UniProtKB-KW"/>
</dbReference>
<sequence>MQANEFKTAKENEVLRKGSNFSDWSRMLKAALMDKEVLGYVFHDIPWCPAQPKPGIEVRYPSLPTEESTASSSQAPTPSQKEGGDTPVTEPILTGGPRPTPLQVWHKHDLIAYGIVSKRIDQSLRPNFGDTEKTAKELYDTVAATYRPVVTINIHDSLRILGISNIKIQGTNTQKYCEDFQKWHHKYISATEQYSRSENIPVSKLTFSDEQIRLFFIQGLYHLEYLRSWRQSHHIKNTTLEELITSLIKEPPPQTWRTAGGFGGAAVDDDQCTECTHHIHTNADCFKKHPDKAPKSWVHRGKGGSDKDKKKSQDKSKRHNKKGGKGAAAIKPISSSDAGSGSDSDSSFAGAAIAAAGIQRSDTIVWDSGTSYHFFNNKSWFSDLKPLETPIRFSQAIGQSTVTHSGSVRIMMKYKENKSNITLQDVLYSPNSDHNLISAETLWLKCKVHLDRPSSCILRNDKKIGKVQSTHNVLILQNATVSLPEGSTKVASTTDRNMSCPAFAMPKADTTRWHQRLGHVGNKILSATKAQVQGLEQIDTSTLEHYEVHIDIVGPIFPLDIFGCKYILMITDAKSRRRWAIFCKLKSQAAQIIKKWTTKTFNQYKKMVKIWFSDGGGEFDNNDLITFAENEGLRWDFSAPYTPEQNGIAESSNKVILNKARAMMIDSGLPLPLWSFAVAHAIFLTDRLVCLSTNKIPLQEFDQDLNAGTPYIDLTKVRRFGCRAYLHDQGRPDSWKFHPRAEKYWNLGFQENTSTNYMVWKFEPSALARFQHKIVTSPHVTHNEDEVYSTIPAALDFQGESFLQPMQPIATEQEVHAIHTEDQDQGQDAQGQDAQPLTTSHLQEVENMFDTMQRERNQASLSTSQGEQTSGQDIQSQDDQHKQSEPN</sequence>
<evidence type="ECO:0000256" key="10">
    <source>
        <dbReference type="ARBA" id="ARBA00022801"/>
    </source>
</evidence>
<dbReference type="GO" id="GO:0003887">
    <property type="term" value="F:DNA-directed DNA polymerase activity"/>
    <property type="evidence" value="ECO:0007669"/>
    <property type="project" value="UniProtKB-KW"/>
</dbReference>
<keyword evidence="25" id="KW-1185">Reference proteome</keyword>
<evidence type="ECO:0000256" key="8">
    <source>
        <dbReference type="ARBA" id="ARBA00022741"/>
    </source>
</evidence>
<proteinExistence type="predicted"/>
<dbReference type="PROSITE" id="PS50994">
    <property type="entry name" value="INTEGRASE"/>
    <property type="match status" value="1"/>
</dbReference>
<keyword evidence="9" id="KW-0255">Endonuclease</keyword>
<keyword evidence="13" id="KW-0694">RNA-binding</keyword>
<keyword evidence="4" id="KW-0645">Protease</keyword>
<evidence type="ECO:0000256" key="12">
    <source>
        <dbReference type="ARBA" id="ARBA00022842"/>
    </source>
</evidence>
<evidence type="ECO:0000256" key="19">
    <source>
        <dbReference type="ARBA" id="ARBA00023172"/>
    </source>
</evidence>
<comment type="catalytic activity">
    <reaction evidence="21">
        <text>DNA(n) + a 2'-deoxyribonucleoside 5'-triphosphate = DNA(n+1) + diphosphate</text>
        <dbReference type="Rhea" id="RHEA:22508"/>
        <dbReference type="Rhea" id="RHEA-COMP:17339"/>
        <dbReference type="Rhea" id="RHEA-COMP:17340"/>
        <dbReference type="ChEBI" id="CHEBI:33019"/>
        <dbReference type="ChEBI" id="CHEBI:61560"/>
        <dbReference type="ChEBI" id="CHEBI:173112"/>
        <dbReference type="EC" id="2.7.7.7"/>
    </reaction>
</comment>
<evidence type="ECO:0000256" key="21">
    <source>
        <dbReference type="ARBA" id="ARBA00049244"/>
    </source>
</evidence>
<dbReference type="PANTHER" id="PTHR42648">
    <property type="entry name" value="TRANSPOSASE, PUTATIVE-RELATED"/>
    <property type="match status" value="1"/>
</dbReference>
<dbReference type="AlphaFoldDB" id="A0A0F4GGG2"/>
<keyword evidence="11" id="KW-0067">ATP-binding</keyword>
<keyword evidence="18" id="KW-0238">DNA-binding</keyword>
<evidence type="ECO:0000256" key="15">
    <source>
        <dbReference type="ARBA" id="ARBA00022918"/>
    </source>
</evidence>
<dbReference type="STRING" id="1047168.A0A0F4GGG2"/>
<dbReference type="InterPro" id="IPR012337">
    <property type="entry name" value="RNaseH-like_sf"/>
</dbReference>
<dbReference type="GO" id="GO:0006508">
    <property type="term" value="P:proteolysis"/>
    <property type="evidence" value="ECO:0007669"/>
    <property type="project" value="UniProtKB-KW"/>
</dbReference>
<feature type="domain" description="Integrase catalytic" evidence="23">
    <location>
        <begin position="540"/>
        <end position="705"/>
    </location>
</feature>
<dbReference type="SUPFAM" id="SSF53098">
    <property type="entry name" value="Ribonuclease H-like"/>
    <property type="match status" value="1"/>
</dbReference>
<dbReference type="GO" id="GO:0004519">
    <property type="term" value="F:endonuclease activity"/>
    <property type="evidence" value="ECO:0007669"/>
    <property type="project" value="UniProtKB-KW"/>
</dbReference>
<dbReference type="Pfam" id="PF22936">
    <property type="entry name" value="Pol_BBD"/>
    <property type="match status" value="1"/>
</dbReference>
<keyword evidence="6" id="KW-0540">Nuclease</keyword>
<feature type="compositionally biased region" description="Low complexity" evidence="22">
    <location>
        <begin position="64"/>
        <end position="80"/>
    </location>
</feature>
<protein>
    <recommendedName>
        <fullName evidence="23">Integrase catalytic domain-containing protein</fullName>
    </recommendedName>
</protein>
<keyword evidence="8" id="KW-0547">Nucleotide-binding</keyword>
<dbReference type="GO" id="GO:0003677">
    <property type="term" value="F:DNA binding"/>
    <property type="evidence" value="ECO:0007669"/>
    <property type="project" value="UniProtKB-KW"/>
</dbReference>
<feature type="region of interest" description="Disordered" evidence="22">
    <location>
        <begin position="841"/>
        <end position="887"/>
    </location>
</feature>
<dbReference type="GO" id="GO:0005524">
    <property type="term" value="F:ATP binding"/>
    <property type="evidence" value="ECO:0007669"/>
    <property type="project" value="UniProtKB-KW"/>
</dbReference>
<evidence type="ECO:0000256" key="11">
    <source>
        <dbReference type="ARBA" id="ARBA00022840"/>
    </source>
</evidence>
<dbReference type="GO" id="GO:0005634">
    <property type="term" value="C:nucleus"/>
    <property type="evidence" value="ECO:0007669"/>
    <property type="project" value="UniProtKB-ARBA"/>
</dbReference>
<evidence type="ECO:0000313" key="25">
    <source>
        <dbReference type="Proteomes" id="UP000033647"/>
    </source>
</evidence>
<dbReference type="GO" id="GO:0015074">
    <property type="term" value="P:DNA integration"/>
    <property type="evidence" value="ECO:0007669"/>
    <property type="project" value="UniProtKB-KW"/>
</dbReference>
<keyword evidence="15" id="KW-0695">RNA-directed DNA polymerase</keyword>
<reference evidence="24 25" key="1">
    <citation type="submission" date="2015-03" db="EMBL/GenBank/DDBJ databases">
        <title>RNA-seq based gene annotation and comparative genomics of four Zymoseptoria species reveal species-specific pathogenicity related genes and transposable element activity.</title>
        <authorList>
            <person name="Grandaubert J."/>
            <person name="Bhattacharyya A."/>
            <person name="Stukenbrock E.H."/>
        </authorList>
    </citation>
    <scope>NUCLEOTIDE SEQUENCE [LARGE SCALE GENOMIC DNA]</scope>
    <source>
        <strain evidence="24 25">Zb18110</strain>
    </source>
</reference>
<comment type="function">
    <text evidence="1">The aspartyl protease (PR) mediates the proteolytic cleavages of the Gag and Gag-Pol polyproteins after assembly of the VLP.</text>
</comment>
<feature type="region of interest" description="Disordered" evidence="22">
    <location>
        <begin position="290"/>
        <end position="346"/>
    </location>
</feature>
<keyword evidence="14" id="KW-0229">DNA integration</keyword>
<keyword evidence="7" id="KW-0479">Metal-binding</keyword>
<evidence type="ECO:0000256" key="13">
    <source>
        <dbReference type="ARBA" id="ARBA00022884"/>
    </source>
</evidence>
<dbReference type="EMBL" id="LAFY01000636">
    <property type="protein sequence ID" value="KJX96368.1"/>
    <property type="molecule type" value="Genomic_DNA"/>
</dbReference>
<keyword evidence="16" id="KW-0239">DNA-directed DNA polymerase</keyword>
<dbReference type="PANTHER" id="PTHR42648:SF11">
    <property type="entry name" value="TRANSPOSON TY4-P GAG-POL POLYPROTEIN"/>
    <property type="match status" value="1"/>
</dbReference>
<evidence type="ECO:0000256" key="22">
    <source>
        <dbReference type="SAM" id="MobiDB-lite"/>
    </source>
</evidence>
<dbReference type="GO" id="GO:0046872">
    <property type="term" value="F:metal ion binding"/>
    <property type="evidence" value="ECO:0007669"/>
    <property type="project" value="UniProtKB-KW"/>
</dbReference>
<feature type="region of interest" description="Disordered" evidence="22">
    <location>
        <begin position="58"/>
        <end position="99"/>
    </location>
</feature>
<evidence type="ECO:0000256" key="7">
    <source>
        <dbReference type="ARBA" id="ARBA00022723"/>
    </source>
</evidence>
<dbReference type="GO" id="GO:0003723">
    <property type="term" value="F:RNA binding"/>
    <property type="evidence" value="ECO:0007669"/>
    <property type="project" value="UniProtKB-KW"/>
</dbReference>
<evidence type="ECO:0000256" key="9">
    <source>
        <dbReference type="ARBA" id="ARBA00022759"/>
    </source>
</evidence>
<keyword evidence="2" id="KW-0815">Transposition</keyword>
<comment type="caution">
    <text evidence="24">The sequence shown here is derived from an EMBL/GenBank/DDBJ whole genome shotgun (WGS) entry which is preliminary data.</text>
</comment>
<feature type="compositionally biased region" description="Basic and acidic residues" evidence="22">
    <location>
        <begin position="303"/>
        <end position="315"/>
    </location>
</feature>
<dbReference type="InterPro" id="IPR036397">
    <property type="entry name" value="RNaseH_sf"/>
</dbReference>
<evidence type="ECO:0000256" key="5">
    <source>
        <dbReference type="ARBA" id="ARBA00022695"/>
    </source>
</evidence>
<keyword evidence="16" id="KW-0808">Transferase</keyword>
<evidence type="ECO:0000256" key="18">
    <source>
        <dbReference type="ARBA" id="ARBA00023125"/>
    </source>
</evidence>
<comment type="catalytic activity">
    <reaction evidence="20">
        <text>DNA(n) + a 2'-deoxyribonucleoside 5'-triphosphate = DNA(n+1) + diphosphate</text>
        <dbReference type="Rhea" id="RHEA:22508"/>
        <dbReference type="Rhea" id="RHEA-COMP:17339"/>
        <dbReference type="Rhea" id="RHEA-COMP:17340"/>
        <dbReference type="ChEBI" id="CHEBI:33019"/>
        <dbReference type="ChEBI" id="CHEBI:61560"/>
        <dbReference type="ChEBI" id="CHEBI:173112"/>
        <dbReference type="EC" id="2.7.7.49"/>
    </reaction>
</comment>
<evidence type="ECO:0000259" key="23">
    <source>
        <dbReference type="PROSITE" id="PS50994"/>
    </source>
</evidence>
<keyword evidence="10" id="KW-0378">Hydrolase</keyword>
<dbReference type="GO" id="GO:0032196">
    <property type="term" value="P:transposition"/>
    <property type="evidence" value="ECO:0007669"/>
    <property type="project" value="UniProtKB-KW"/>
</dbReference>
<dbReference type="GO" id="GO:0006310">
    <property type="term" value="P:DNA recombination"/>
    <property type="evidence" value="ECO:0007669"/>
    <property type="project" value="UniProtKB-KW"/>
</dbReference>